<keyword evidence="9" id="KW-0807">Transducer</keyword>
<evidence type="ECO:0000256" key="2">
    <source>
        <dbReference type="ARBA" id="ARBA00022475"/>
    </source>
</evidence>
<evidence type="ECO:0000256" key="5">
    <source>
        <dbReference type="ARBA" id="ARBA00023040"/>
    </source>
</evidence>
<evidence type="ECO:0000256" key="3">
    <source>
        <dbReference type="ARBA" id="ARBA00022692"/>
    </source>
</evidence>
<feature type="domain" description="G-protein coupled receptors family 1 profile" evidence="11">
    <location>
        <begin position="18"/>
        <end position="264"/>
    </location>
</feature>
<keyword evidence="2" id="KW-1003">Cell membrane</keyword>
<dbReference type="PANTHER" id="PTHR24246">
    <property type="entry name" value="OLFACTORY RECEPTOR AND ADENOSINE RECEPTOR"/>
    <property type="match status" value="1"/>
</dbReference>
<dbReference type="GO" id="GO:0004932">
    <property type="term" value="F:mating-type factor pheromone receptor activity"/>
    <property type="evidence" value="ECO:0007669"/>
    <property type="project" value="InterPro"/>
</dbReference>
<feature type="transmembrane region" description="Helical" evidence="10">
    <location>
        <begin position="158"/>
        <end position="183"/>
    </location>
</feature>
<organism evidence="12 13">
    <name type="scientific">Mytilus galloprovincialis</name>
    <name type="common">Mediterranean mussel</name>
    <dbReference type="NCBI Taxonomy" id="29158"/>
    <lineage>
        <taxon>Eukaryota</taxon>
        <taxon>Metazoa</taxon>
        <taxon>Spiralia</taxon>
        <taxon>Lophotrochozoa</taxon>
        <taxon>Mollusca</taxon>
        <taxon>Bivalvia</taxon>
        <taxon>Autobranchia</taxon>
        <taxon>Pteriomorphia</taxon>
        <taxon>Mytilida</taxon>
        <taxon>Mytiloidea</taxon>
        <taxon>Mytilidae</taxon>
        <taxon>Mytilinae</taxon>
        <taxon>Mytilus</taxon>
    </lineage>
</organism>
<feature type="transmembrane region" description="Helical" evidence="10">
    <location>
        <begin position="245"/>
        <end position="267"/>
    </location>
</feature>
<feature type="transmembrane region" description="Helical" evidence="10">
    <location>
        <begin position="204"/>
        <end position="225"/>
    </location>
</feature>
<comment type="subcellular location">
    <subcellularLocation>
        <location evidence="1">Cell membrane</location>
        <topology evidence="1">Multi-pass membrane protein</topology>
    </subcellularLocation>
</comment>
<evidence type="ECO:0000259" key="11">
    <source>
        <dbReference type="PROSITE" id="PS50262"/>
    </source>
</evidence>
<dbReference type="PANTHER" id="PTHR24246:SF27">
    <property type="entry name" value="ADENOSINE RECEPTOR, ISOFORM A"/>
    <property type="match status" value="1"/>
</dbReference>
<feature type="transmembrane region" description="Helical" evidence="10">
    <location>
        <begin position="120"/>
        <end position="138"/>
    </location>
</feature>
<evidence type="ECO:0000256" key="7">
    <source>
        <dbReference type="ARBA" id="ARBA00023170"/>
    </source>
</evidence>
<sequence length="296" mass="33192">MDGLQIVRVAVIGSSFLPHIISLSLLVTSTNLKQVRFQKLVLSLSISDTLSLAELLIVIILQELSSENTSYIPPCKSLTRFTLGTFVFSLYQCVLICLERLHATFASENAFYQNLTSNKGIVVAFLIFHCVAILHVILDLTTQDNTNGCSAITFTDTLMLILVDIPMVCIYLLMAAVYSVVMVRVMRRTEIKSQNSVQSTNSSLKLQTIVTLTITTALSLLANIPRSVVAFYSLIFVPSESDVSWMTRCNSMILLNFLLDPFIYVFCIKDFRQRLKALFCKTPINVRPIEQQREGL</sequence>
<feature type="transmembrane region" description="Helical" evidence="10">
    <location>
        <begin position="81"/>
        <end position="99"/>
    </location>
</feature>
<feature type="transmembrane region" description="Helical" evidence="10">
    <location>
        <begin position="6"/>
        <end position="28"/>
    </location>
</feature>
<dbReference type="Gene3D" id="1.20.1070.10">
    <property type="entry name" value="Rhodopsin 7-helix transmembrane proteins"/>
    <property type="match status" value="1"/>
</dbReference>
<evidence type="ECO:0000256" key="8">
    <source>
        <dbReference type="ARBA" id="ARBA00023180"/>
    </source>
</evidence>
<dbReference type="InterPro" id="IPR017452">
    <property type="entry name" value="GPCR_Rhodpsn_7TM"/>
</dbReference>
<evidence type="ECO:0000313" key="13">
    <source>
        <dbReference type="Proteomes" id="UP000596742"/>
    </source>
</evidence>
<keyword evidence="5" id="KW-0297">G-protein coupled receptor</keyword>
<evidence type="ECO:0000256" key="6">
    <source>
        <dbReference type="ARBA" id="ARBA00023136"/>
    </source>
</evidence>
<gene>
    <name evidence="12" type="ORF">MGAL_10B012230</name>
</gene>
<protein>
    <recommendedName>
        <fullName evidence="11">G-protein coupled receptors family 1 profile domain-containing protein</fullName>
    </recommendedName>
</protein>
<evidence type="ECO:0000313" key="12">
    <source>
        <dbReference type="EMBL" id="VDI33253.1"/>
    </source>
</evidence>
<dbReference type="GO" id="GO:0005886">
    <property type="term" value="C:plasma membrane"/>
    <property type="evidence" value="ECO:0007669"/>
    <property type="project" value="UniProtKB-SubCell"/>
</dbReference>
<keyword evidence="4 10" id="KW-1133">Transmembrane helix</keyword>
<comment type="caution">
    <text evidence="12">The sequence shown here is derived from an EMBL/GenBank/DDBJ whole genome shotgun (WGS) entry which is preliminary data.</text>
</comment>
<keyword evidence="7" id="KW-0675">Receptor</keyword>
<reference evidence="12" key="1">
    <citation type="submission" date="2018-11" db="EMBL/GenBank/DDBJ databases">
        <authorList>
            <person name="Alioto T."/>
            <person name="Alioto T."/>
        </authorList>
    </citation>
    <scope>NUCLEOTIDE SEQUENCE</scope>
</reference>
<dbReference type="SUPFAM" id="SSF81321">
    <property type="entry name" value="Family A G protein-coupled receptor-like"/>
    <property type="match status" value="1"/>
</dbReference>
<feature type="transmembrane region" description="Helical" evidence="10">
    <location>
        <begin position="40"/>
        <end position="61"/>
    </location>
</feature>
<dbReference type="Pfam" id="PF02076">
    <property type="entry name" value="STE3"/>
    <property type="match status" value="1"/>
</dbReference>
<dbReference type="CDD" id="cd00637">
    <property type="entry name" value="7tm_classA_rhodopsin-like"/>
    <property type="match status" value="1"/>
</dbReference>
<keyword evidence="6 10" id="KW-0472">Membrane</keyword>
<proteinExistence type="predicted"/>
<evidence type="ECO:0000256" key="9">
    <source>
        <dbReference type="ARBA" id="ARBA00023224"/>
    </source>
</evidence>
<dbReference type="Proteomes" id="UP000596742">
    <property type="component" value="Unassembled WGS sequence"/>
</dbReference>
<accession>A0A8B6EEA9</accession>
<dbReference type="InterPro" id="IPR001499">
    <property type="entry name" value="GPCR_STE3"/>
</dbReference>
<dbReference type="PROSITE" id="PS50262">
    <property type="entry name" value="G_PROTEIN_RECEP_F1_2"/>
    <property type="match status" value="1"/>
</dbReference>
<keyword evidence="8" id="KW-0325">Glycoprotein</keyword>
<keyword evidence="3 10" id="KW-0812">Transmembrane</keyword>
<evidence type="ECO:0000256" key="10">
    <source>
        <dbReference type="SAM" id="Phobius"/>
    </source>
</evidence>
<dbReference type="AlphaFoldDB" id="A0A8B6EEA9"/>
<evidence type="ECO:0000256" key="1">
    <source>
        <dbReference type="ARBA" id="ARBA00004651"/>
    </source>
</evidence>
<dbReference type="EMBL" id="UYJE01005018">
    <property type="protein sequence ID" value="VDI33253.1"/>
    <property type="molecule type" value="Genomic_DNA"/>
</dbReference>
<evidence type="ECO:0000256" key="4">
    <source>
        <dbReference type="ARBA" id="ARBA00022989"/>
    </source>
</evidence>
<keyword evidence="13" id="KW-1185">Reference proteome</keyword>
<name>A0A8B6EEA9_MYTGA</name>